<dbReference type="InterPro" id="IPR017441">
    <property type="entry name" value="Protein_kinase_ATP_BS"/>
</dbReference>
<name>A0A3Q4HLJ2_NEOBR</name>
<reference evidence="2" key="2">
    <citation type="submission" date="2025-09" db="UniProtKB">
        <authorList>
            <consortium name="Ensembl"/>
        </authorList>
    </citation>
    <scope>IDENTIFICATION</scope>
</reference>
<evidence type="ECO:0000313" key="3">
    <source>
        <dbReference type="Proteomes" id="UP000261580"/>
    </source>
</evidence>
<protein>
    <recommendedName>
        <fullName evidence="4">Protein kinase domain-containing protein</fullName>
    </recommendedName>
</protein>
<dbReference type="Gene3D" id="3.30.200.20">
    <property type="entry name" value="Phosphorylase Kinase, domain 1"/>
    <property type="match status" value="1"/>
</dbReference>
<keyword evidence="3" id="KW-1185">Reference proteome</keyword>
<keyword evidence="1" id="KW-0067">ATP-binding</keyword>
<evidence type="ECO:0000256" key="1">
    <source>
        <dbReference type="PROSITE-ProRule" id="PRU10141"/>
    </source>
</evidence>
<sequence length="59" mass="6555">FFCDIKICFSARTKLIGKGSFGQVLKCLDHKNNELVAIKIILAACFTPLHPSFALELVM</sequence>
<evidence type="ECO:0008006" key="4">
    <source>
        <dbReference type="Google" id="ProtNLM"/>
    </source>
</evidence>
<dbReference type="Bgee" id="ENSNBRG00000017536">
    <property type="expression patterns" value="Expressed in muscle tissue and 3 other cell types or tissues"/>
</dbReference>
<proteinExistence type="predicted"/>
<evidence type="ECO:0000313" key="2">
    <source>
        <dbReference type="Ensembl" id="ENSNBRP00000022906.1"/>
    </source>
</evidence>
<reference evidence="2" key="1">
    <citation type="submission" date="2025-08" db="UniProtKB">
        <authorList>
            <consortium name="Ensembl"/>
        </authorList>
    </citation>
    <scope>IDENTIFICATION</scope>
</reference>
<organism evidence="2 3">
    <name type="scientific">Neolamprologus brichardi</name>
    <name type="common">Fairy cichlid</name>
    <name type="synonym">Lamprologus brichardi</name>
    <dbReference type="NCBI Taxonomy" id="32507"/>
    <lineage>
        <taxon>Eukaryota</taxon>
        <taxon>Metazoa</taxon>
        <taxon>Chordata</taxon>
        <taxon>Craniata</taxon>
        <taxon>Vertebrata</taxon>
        <taxon>Euteleostomi</taxon>
        <taxon>Actinopterygii</taxon>
        <taxon>Neopterygii</taxon>
        <taxon>Teleostei</taxon>
        <taxon>Neoteleostei</taxon>
        <taxon>Acanthomorphata</taxon>
        <taxon>Ovalentaria</taxon>
        <taxon>Cichlomorphae</taxon>
        <taxon>Cichliformes</taxon>
        <taxon>Cichlidae</taxon>
        <taxon>African cichlids</taxon>
        <taxon>Pseudocrenilabrinae</taxon>
        <taxon>Lamprologini</taxon>
        <taxon>Neolamprologus</taxon>
    </lineage>
</organism>
<dbReference type="GO" id="GO:0005524">
    <property type="term" value="F:ATP binding"/>
    <property type="evidence" value="ECO:0007669"/>
    <property type="project" value="UniProtKB-UniRule"/>
</dbReference>
<dbReference type="Proteomes" id="UP000261580">
    <property type="component" value="Unassembled WGS sequence"/>
</dbReference>
<dbReference type="AlphaFoldDB" id="A0A3Q4HLJ2"/>
<dbReference type="Ensembl" id="ENSNBRT00000023504.1">
    <property type="protein sequence ID" value="ENSNBRP00000022906.1"/>
    <property type="gene ID" value="ENSNBRG00000017536.1"/>
</dbReference>
<keyword evidence="1" id="KW-0547">Nucleotide-binding</keyword>
<dbReference type="PROSITE" id="PS00107">
    <property type="entry name" value="PROTEIN_KINASE_ATP"/>
    <property type="match status" value="1"/>
</dbReference>
<accession>A0A3Q4HLJ2</accession>
<dbReference type="InterPro" id="IPR011009">
    <property type="entry name" value="Kinase-like_dom_sf"/>
</dbReference>
<dbReference type="STRING" id="32507.ENSNBRP00000022906"/>
<feature type="binding site" evidence="1">
    <location>
        <position position="39"/>
    </location>
    <ligand>
        <name>ATP</name>
        <dbReference type="ChEBI" id="CHEBI:30616"/>
    </ligand>
</feature>
<dbReference type="SUPFAM" id="SSF56112">
    <property type="entry name" value="Protein kinase-like (PK-like)"/>
    <property type="match status" value="1"/>
</dbReference>